<evidence type="ECO:0000313" key="2">
    <source>
        <dbReference type="Proteomes" id="UP000002505"/>
    </source>
</evidence>
<protein>
    <submittedName>
        <fullName evidence="1">Uncharacterized protein</fullName>
    </submittedName>
</protein>
<dbReference type="Proteomes" id="UP000002505">
    <property type="component" value="Plasmid pACHL01"/>
</dbReference>
<proteinExistence type="predicted"/>
<keyword evidence="2" id="KW-1185">Reference proteome</keyword>
<dbReference type="RefSeq" id="WP_012623094.1">
    <property type="nucleotide sequence ID" value="NC_011879.1"/>
</dbReference>
<dbReference type="AlphaFoldDB" id="B8HI30"/>
<gene>
    <name evidence="1" type="ordered locus">Achl_4126</name>
</gene>
<sequence>MEITGTIEAPDGSTDRITAVGETYENAKKALEDMVPEGSKLIVIRTF</sequence>
<dbReference type="EMBL" id="CP001342">
    <property type="protein sequence ID" value="ACL42077.1"/>
    <property type="molecule type" value="Genomic_DNA"/>
</dbReference>
<dbReference type="HOGENOM" id="CLU_3164037_0_0_11"/>
<geneLocation type="plasmid" evidence="1 2">
    <name>pACHL01</name>
</geneLocation>
<reference evidence="1" key="1">
    <citation type="submission" date="2009-01" db="EMBL/GenBank/DDBJ databases">
        <title>Complete sequence of plasmid1 of Arthrobacter chlorophenolicus A6.</title>
        <authorList>
            <consortium name="US DOE Joint Genome Institute"/>
            <person name="Lucas S."/>
            <person name="Copeland A."/>
            <person name="Lapidus A."/>
            <person name="Glavina del Rio T."/>
            <person name="Tice H."/>
            <person name="Bruce D."/>
            <person name="Goodwin L."/>
            <person name="Pitluck S."/>
            <person name="Goltsman E."/>
            <person name="Clum A."/>
            <person name="Larimer F."/>
            <person name="Land M."/>
            <person name="Hauser L."/>
            <person name="Kyrpides N."/>
            <person name="Mikhailova N."/>
            <person name="Jansson J."/>
            <person name="Richardson P."/>
        </authorList>
    </citation>
    <scope>NUCLEOTIDE SEQUENCE [LARGE SCALE GENOMIC DNA]</scope>
    <source>
        <strain evidence="1">A6</strain>
        <plasmid evidence="1">pACHL01</plasmid>
    </source>
</reference>
<evidence type="ECO:0000313" key="1">
    <source>
        <dbReference type="EMBL" id="ACL42077.1"/>
    </source>
</evidence>
<name>B8HI30_PSECP</name>
<accession>B8HI30</accession>
<organism evidence="1 2">
    <name type="scientific">Pseudarthrobacter chlorophenolicus (strain ATCC 700700 / DSM 12829 / CIP 107037 / JCM 12360 / KCTC 9906 / NCIMB 13794 / A6)</name>
    <name type="common">Arthrobacter chlorophenolicus</name>
    <dbReference type="NCBI Taxonomy" id="452863"/>
    <lineage>
        <taxon>Bacteria</taxon>
        <taxon>Bacillati</taxon>
        <taxon>Actinomycetota</taxon>
        <taxon>Actinomycetes</taxon>
        <taxon>Micrococcales</taxon>
        <taxon>Micrococcaceae</taxon>
        <taxon>Pseudarthrobacter</taxon>
    </lineage>
</organism>
<dbReference type="KEGG" id="ach:Achl_4126"/>
<keyword evidence="1" id="KW-0614">Plasmid</keyword>